<reference evidence="4 7" key="3">
    <citation type="submission" date="2017-04" db="EMBL/GenBank/DDBJ databases">
        <title>Kefir bacterial isolates.</title>
        <authorList>
            <person name="Kim Y."/>
            <person name="Blasche S."/>
            <person name="Patil K.R."/>
        </authorList>
    </citation>
    <scope>NUCLEOTIDE SEQUENCE [LARGE SCALE GENOMIC DNA]</scope>
    <source>
        <strain evidence="4 7">OG2</strain>
    </source>
</reference>
<dbReference type="STRING" id="33889.AVW13_00035"/>
<organism evidence="4 7">
    <name type="scientific">Brevibacterium casei</name>
    <dbReference type="NCBI Taxonomy" id="33889"/>
    <lineage>
        <taxon>Bacteria</taxon>
        <taxon>Bacillati</taxon>
        <taxon>Actinomycetota</taxon>
        <taxon>Actinomycetes</taxon>
        <taxon>Micrococcales</taxon>
        <taxon>Brevibacteriaceae</taxon>
        <taxon>Brevibacterium</taxon>
    </lineage>
</organism>
<feature type="domain" description="N-acetyltransferase" evidence="1">
    <location>
        <begin position="1"/>
        <end position="124"/>
    </location>
</feature>
<reference evidence="3" key="2">
    <citation type="submission" date="2016-01" db="EMBL/GenBank/DDBJ databases">
        <authorList>
            <person name="Hong K.W."/>
        </authorList>
    </citation>
    <scope>NUCLEOTIDE SEQUENCE</scope>
    <source>
        <strain evidence="3">M40</strain>
    </source>
</reference>
<protein>
    <submittedName>
        <fullName evidence="4">N-acetyltransferase</fullName>
    </submittedName>
</protein>
<dbReference type="Gene3D" id="3.40.630.30">
    <property type="match status" value="1"/>
</dbReference>
<dbReference type="GeneID" id="99774754"/>
<dbReference type="KEGG" id="bcau:I6G59_05040"/>
<dbReference type="InterPro" id="IPR031165">
    <property type="entry name" value="GNAT_YJDJ"/>
</dbReference>
<dbReference type="PROSITE" id="PS51729">
    <property type="entry name" value="GNAT_YJDJ"/>
    <property type="match status" value="1"/>
</dbReference>
<dbReference type="RefSeq" id="WP_009380084.1">
    <property type="nucleotide sequence ID" value="NZ_CBDRLP010000002.1"/>
</dbReference>
<evidence type="ECO:0000259" key="2">
    <source>
        <dbReference type="PROSITE" id="PS51729"/>
    </source>
</evidence>
<dbReference type="SUPFAM" id="SSF55729">
    <property type="entry name" value="Acyl-CoA N-acyltransferases (Nat)"/>
    <property type="match status" value="1"/>
</dbReference>
<dbReference type="InterPro" id="IPR000182">
    <property type="entry name" value="GNAT_dom"/>
</dbReference>
<evidence type="ECO:0000313" key="6">
    <source>
        <dbReference type="Proteomes" id="UP000076612"/>
    </source>
</evidence>
<dbReference type="EMBL" id="CP065682">
    <property type="protein sequence ID" value="QPS34684.1"/>
    <property type="molecule type" value="Genomic_DNA"/>
</dbReference>
<dbReference type="CDD" id="cd04301">
    <property type="entry name" value="NAT_SF"/>
    <property type="match status" value="1"/>
</dbReference>
<feature type="domain" description="N-acetyltransferase" evidence="2">
    <location>
        <begin position="16"/>
        <end position="107"/>
    </location>
</feature>
<dbReference type="Proteomes" id="UP000594979">
    <property type="component" value="Chromosome"/>
</dbReference>
<evidence type="ECO:0000313" key="5">
    <source>
        <dbReference type="EMBL" id="QPS34684.1"/>
    </source>
</evidence>
<dbReference type="Pfam" id="PF14542">
    <property type="entry name" value="Acetyltransf_CG"/>
    <property type="match status" value="1"/>
</dbReference>
<sequence>MNENLTDSKGEAVTVELDEPGLAYVIKVADGEVAGRAHYLVGENDDNERIFYHTVVDEKFGGRGLSKVLVSEALADAREKGETVVAICPLFVKRLRESGDDYIAEGGKFRNPTSEDFVYVEQNA</sequence>
<evidence type="ECO:0000259" key="1">
    <source>
        <dbReference type="PROSITE" id="PS51186"/>
    </source>
</evidence>
<name>A0A161SAK9_9MICO</name>
<dbReference type="PROSITE" id="PS51186">
    <property type="entry name" value="GNAT"/>
    <property type="match status" value="1"/>
</dbReference>
<evidence type="ECO:0000313" key="7">
    <source>
        <dbReference type="Proteomes" id="UP000216867"/>
    </source>
</evidence>
<dbReference type="Proteomes" id="UP000216867">
    <property type="component" value="Unassembled WGS sequence"/>
</dbReference>
<dbReference type="EMBL" id="LQQR01000001">
    <property type="protein sequence ID" value="KZE24464.1"/>
    <property type="molecule type" value="Genomic_DNA"/>
</dbReference>
<dbReference type="InterPro" id="IPR016181">
    <property type="entry name" value="Acyl_CoA_acyltransferase"/>
</dbReference>
<proteinExistence type="predicted"/>
<dbReference type="Proteomes" id="UP000076612">
    <property type="component" value="Unassembled WGS sequence"/>
</dbReference>
<dbReference type="AlphaFoldDB" id="A0A161SAK9"/>
<reference evidence="6" key="1">
    <citation type="submission" date="2016-01" db="EMBL/GenBank/DDBJ databases">
        <title>Draft genome of Chromobacterium sp. F49.</title>
        <authorList>
            <person name="Hong K.W."/>
        </authorList>
    </citation>
    <scope>NUCLEOTIDE SEQUENCE [LARGE SCALE GENOMIC DNA]</scope>
    <source>
        <strain evidence="6">M40</strain>
    </source>
</reference>
<reference evidence="5 8" key="4">
    <citation type="submission" date="2020-12" db="EMBL/GenBank/DDBJ databases">
        <title>FDA dAtabase for Regulatory Grade micrObial Sequences (FDA-ARGOS): Supporting development and validation of Infectious Disease Dx tests.</title>
        <authorList>
            <person name="Sproer C."/>
            <person name="Gronow S."/>
            <person name="Severitt S."/>
            <person name="Schroder I."/>
            <person name="Tallon L."/>
            <person name="Sadzewicz L."/>
            <person name="Zhao X."/>
            <person name="Boylan J."/>
            <person name="Ott S."/>
            <person name="Bowen H."/>
            <person name="Vavikolanu K."/>
            <person name="Mehta A."/>
            <person name="Aluvathingal J."/>
            <person name="Nadendla S."/>
            <person name="Lowell S."/>
            <person name="Myers T."/>
            <person name="Yan Y."/>
            <person name="Sichtig H."/>
        </authorList>
    </citation>
    <scope>NUCLEOTIDE SEQUENCE [LARGE SCALE GENOMIC DNA]</scope>
    <source>
        <strain evidence="5 8">FDAARGOS_902</strain>
    </source>
</reference>
<gene>
    <name evidence="3" type="ORF">AVW13_00035</name>
    <name evidence="4" type="ORF">B8X04_01440</name>
    <name evidence="5" type="ORF">I6G59_05040</name>
</gene>
<keyword evidence="4" id="KW-0808">Transferase</keyword>
<evidence type="ECO:0000313" key="3">
    <source>
        <dbReference type="EMBL" id="KZE24464.1"/>
    </source>
</evidence>
<dbReference type="GO" id="GO:0016747">
    <property type="term" value="F:acyltransferase activity, transferring groups other than amino-acyl groups"/>
    <property type="evidence" value="ECO:0007669"/>
    <property type="project" value="InterPro"/>
</dbReference>
<accession>A0A161SAK9</accession>
<evidence type="ECO:0000313" key="4">
    <source>
        <dbReference type="EMBL" id="PAK97270.1"/>
    </source>
</evidence>
<dbReference type="EMBL" id="NCWY01000001">
    <property type="protein sequence ID" value="PAK97270.1"/>
    <property type="molecule type" value="Genomic_DNA"/>
</dbReference>
<evidence type="ECO:0000313" key="8">
    <source>
        <dbReference type="Proteomes" id="UP000594979"/>
    </source>
</evidence>